<organism evidence="1 2">
    <name type="scientific">Ramlibacter albus</name>
    <dbReference type="NCBI Taxonomy" id="2079448"/>
    <lineage>
        <taxon>Bacteria</taxon>
        <taxon>Pseudomonadati</taxon>
        <taxon>Pseudomonadota</taxon>
        <taxon>Betaproteobacteria</taxon>
        <taxon>Burkholderiales</taxon>
        <taxon>Comamonadaceae</taxon>
        <taxon>Ramlibacter</taxon>
    </lineage>
</organism>
<comment type="caution">
    <text evidence="1">The sequence shown here is derived from an EMBL/GenBank/DDBJ whole genome shotgun (WGS) entry which is preliminary data.</text>
</comment>
<dbReference type="RefSeq" id="WP_187080746.1">
    <property type="nucleotide sequence ID" value="NZ_JACORU010000002.1"/>
</dbReference>
<dbReference type="AlphaFoldDB" id="A0A923M5I8"/>
<dbReference type="EMBL" id="JACORU010000002">
    <property type="protein sequence ID" value="MBC5764268.1"/>
    <property type="molecule type" value="Genomic_DNA"/>
</dbReference>
<dbReference type="InterPro" id="IPR011051">
    <property type="entry name" value="RmlC_Cupin_sf"/>
</dbReference>
<protein>
    <submittedName>
        <fullName evidence="1">DUF2917 domain-containing protein</fullName>
    </submittedName>
</protein>
<accession>A0A923M5I8</accession>
<dbReference type="InterPro" id="IPR021317">
    <property type="entry name" value="DUF2917"/>
</dbReference>
<name>A0A923M5I8_9BURK</name>
<sequence length="100" mass="10886">MQRGTPMNRQLLNFGPRGLHALTESVDTLITCTRGSVWVTLDDDVRDYVLETGDTFRAPAGRRTVVYAFEVSVVALQPADPRAVRTPSVGAVRTTAQVAV</sequence>
<evidence type="ECO:0000313" key="1">
    <source>
        <dbReference type="EMBL" id="MBC5764268.1"/>
    </source>
</evidence>
<reference evidence="1" key="1">
    <citation type="submission" date="2020-08" db="EMBL/GenBank/DDBJ databases">
        <title>Ramlibacter sp. GTP1 16S ribosomal RNA gene genome sequencing and assembly.</title>
        <authorList>
            <person name="Kang M."/>
        </authorList>
    </citation>
    <scope>NUCLEOTIDE SEQUENCE</scope>
    <source>
        <strain evidence="1">GTP1</strain>
    </source>
</reference>
<gene>
    <name evidence="1" type="ORF">H8R02_07400</name>
</gene>
<dbReference type="Proteomes" id="UP000596827">
    <property type="component" value="Unassembled WGS sequence"/>
</dbReference>
<keyword evidence="2" id="KW-1185">Reference proteome</keyword>
<evidence type="ECO:0000313" key="2">
    <source>
        <dbReference type="Proteomes" id="UP000596827"/>
    </source>
</evidence>
<dbReference type="Pfam" id="PF11142">
    <property type="entry name" value="DUF2917"/>
    <property type="match status" value="1"/>
</dbReference>
<dbReference type="SUPFAM" id="SSF51182">
    <property type="entry name" value="RmlC-like cupins"/>
    <property type="match status" value="1"/>
</dbReference>
<proteinExistence type="predicted"/>